<dbReference type="InterPro" id="IPR001567">
    <property type="entry name" value="Pept_M3A_M3B_dom"/>
</dbReference>
<feature type="domain" description="Peptidase M3A/M3B catalytic" evidence="10">
    <location>
        <begin position="254"/>
        <end position="737"/>
    </location>
</feature>
<dbReference type="GO" id="GO:0006518">
    <property type="term" value="P:peptide metabolic process"/>
    <property type="evidence" value="ECO:0007669"/>
    <property type="project" value="TreeGrafter"/>
</dbReference>
<dbReference type="GO" id="GO:0046872">
    <property type="term" value="F:metal ion binding"/>
    <property type="evidence" value="ECO:0007669"/>
    <property type="project" value="UniProtKB-UniRule"/>
</dbReference>
<dbReference type="Pfam" id="PF19310">
    <property type="entry name" value="TOP_N"/>
    <property type="match status" value="1"/>
</dbReference>
<dbReference type="InterPro" id="IPR034005">
    <property type="entry name" value="M3A_DCP"/>
</dbReference>
<dbReference type="Pfam" id="PF01432">
    <property type="entry name" value="Peptidase_M3"/>
    <property type="match status" value="1"/>
</dbReference>
<gene>
    <name evidence="12" type="ORF">IWQ60_003658</name>
</gene>
<dbReference type="GO" id="GO:0005829">
    <property type="term" value="C:cytosol"/>
    <property type="evidence" value="ECO:0007669"/>
    <property type="project" value="UniProtKB-ARBA"/>
</dbReference>
<dbReference type="PANTHER" id="PTHR11804:SF83">
    <property type="entry name" value="LD37516P"/>
    <property type="match status" value="1"/>
</dbReference>
<evidence type="ECO:0000256" key="1">
    <source>
        <dbReference type="ARBA" id="ARBA00006040"/>
    </source>
</evidence>
<keyword evidence="13" id="KW-1185">Reference proteome</keyword>
<comment type="similarity">
    <text evidence="1 9">Belongs to the peptidase M3 family.</text>
</comment>
<evidence type="ECO:0000256" key="5">
    <source>
        <dbReference type="ARBA" id="ARBA00022833"/>
    </source>
</evidence>
<dbReference type="GO" id="GO:0004222">
    <property type="term" value="F:metalloendopeptidase activity"/>
    <property type="evidence" value="ECO:0007669"/>
    <property type="project" value="UniProtKB-EC"/>
</dbReference>
<evidence type="ECO:0000256" key="2">
    <source>
        <dbReference type="ARBA" id="ARBA00022670"/>
    </source>
</evidence>
<evidence type="ECO:0000259" key="10">
    <source>
        <dbReference type="Pfam" id="PF01432"/>
    </source>
</evidence>
<comment type="catalytic activity">
    <reaction evidence="7">
        <text>Hydrolysis of oligopeptides, with broad specificity. Gly or Ala commonly occur as P1 or P1' residues, but more distant residues are also important, as is shown by the fact that Z-Gly-Pro-Gly-|-Gly-Pro-Ala is cleaved, but not Z-(Gly)(5).</text>
        <dbReference type="EC" id="3.4.24.70"/>
    </reaction>
</comment>
<evidence type="ECO:0000259" key="11">
    <source>
        <dbReference type="Pfam" id="PF19310"/>
    </source>
</evidence>
<protein>
    <recommendedName>
        <fullName evidence="8">oligopeptidase A</fullName>
        <ecNumber evidence="8">3.4.24.70</ecNumber>
    </recommendedName>
</protein>
<dbReference type="Gene3D" id="3.40.390.10">
    <property type="entry name" value="Collagenase (Catalytic Domain)"/>
    <property type="match status" value="1"/>
</dbReference>
<keyword evidence="3 9" id="KW-0479">Metal-binding</keyword>
<dbReference type="EMBL" id="JANBPT010000160">
    <property type="protein sequence ID" value="KAJ1926614.1"/>
    <property type="molecule type" value="Genomic_DNA"/>
</dbReference>
<dbReference type="InterPro" id="IPR045666">
    <property type="entry name" value="OpdA_N"/>
</dbReference>
<dbReference type="Proteomes" id="UP001150569">
    <property type="component" value="Unassembled WGS sequence"/>
</dbReference>
<comment type="cofactor">
    <cofactor evidence="9">
        <name>Zn(2+)</name>
        <dbReference type="ChEBI" id="CHEBI:29105"/>
    </cofactor>
    <text evidence="9">Binds 1 zinc ion.</text>
</comment>
<evidence type="ECO:0000256" key="6">
    <source>
        <dbReference type="ARBA" id="ARBA00023049"/>
    </source>
</evidence>
<keyword evidence="4 9" id="KW-0378">Hydrolase</keyword>
<keyword evidence="6 9" id="KW-0482">Metalloprotease</keyword>
<dbReference type="AlphaFoldDB" id="A0A9W8DW93"/>
<dbReference type="InterPro" id="IPR024079">
    <property type="entry name" value="MetalloPept_cat_dom_sf"/>
</dbReference>
<proteinExistence type="inferred from homology"/>
<keyword evidence="5 9" id="KW-0862">Zinc</keyword>
<accession>A0A9W8DW93</accession>
<dbReference type="InterPro" id="IPR024077">
    <property type="entry name" value="Neurolysin/TOP_dom2"/>
</dbReference>
<dbReference type="SUPFAM" id="SSF55486">
    <property type="entry name" value="Metalloproteases ('zincins'), catalytic domain"/>
    <property type="match status" value="1"/>
</dbReference>
<dbReference type="FunFam" id="3.40.390.10:FF:000009">
    <property type="entry name" value="Oligopeptidase A"/>
    <property type="match status" value="1"/>
</dbReference>
<keyword evidence="2 9" id="KW-0645">Protease</keyword>
<dbReference type="CDD" id="cd06456">
    <property type="entry name" value="M3A_DCP"/>
    <property type="match status" value="1"/>
</dbReference>
<dbReference type="OrthoDB" id="534666at2759"/>
<evidence type="ECO:0000256" key="7">
    <source>
        <dbReference type="ARBA" id="ARBA00024603"/>
    </source>
</evidence>
<evidence type="ECO:0000256" key="9">
    <source>
        <dbReference type="RuleBase" id="RU003435"/>
    </source>
</evidence>
<evidence type="ECO:0000313" key="12">
    <source>
        <dbReference type="EMBL" id="KAJ1926614.1"/>
    </source>
</evidence>
<name>A0A9W8DW93_9FUNG</name>
<evidence type="ECO:0000256" key="3">
    <source>
        <dbReference type="ARBA" id="ARBA00022723"/>
    </source>
</evidence>
<evidence type="ECO:0000256" key="4">
    <source>
        <dbReference type="ARBA" id="ARBA00022801"/>
    </source>
</evidence>
<dbReference type="GO" id="GO:0006508">
    <property type="term" value="P:proteolysis"/>
    <property type="evidence" value="ECO:0007669"/>
    <property type="project" value="UniProtKB-KW"/>
</dbReference>
<evidence type="ECO:0000256" key="8">
    <source>
        <dbReference type="ARBA" id="ARBA00026100"/>
    </source>
</evidence>
<dbReference type="PANTHER" id="PTHR11804">
    <property type="entry name" value="PROTEASE M3 THIMET OLIGOPEPTIDASE-RELATED"/>
    <property type="match status" value="1"/>
</dbReference>
<dbReference type="Gene3D" id="1.10.1370.40">
    <property type="match status" value="1"/>
</dbReference>
<organism evidence="12 13">
    <name type="scientific">Tieghemiomyces parasiticus</name>
    <dbReference type="NCBI Taxonomy" id="78921"/>
    <lineage>
        <taxon>Eukaryota</taxon>
        <taxon>Fungi</taxon>
        <taxon>Fungi incertae sedis</taxon>
        <taxon>Zoopagomycota</taxon>
        <taxon>Kickxellomycotina</taxon>
        <taxon>Dimargaritomycetes</taxon>
        <taxon>Dimargaritales</taxon>
        <taxon>Dimargaritaceae</taxon>
        <taxon>Tieghemiomyces</taxon>
    </lineage>
</organism>
<dbReference type="Gene3D" id="1.10.1370.10">
    <property type="entry name" value="Neurolysin, domain 3"/>
    <property type="match status" value="1"/>
</dbReference>
<reference evidence="12" key="1">
    <citation type="submission" date="2022-07" db="EMBL/GenBank/DDBJ databases">
        <title>Phylogenomic reconstructions and comparative analyses of Kickxellomycotina fungi.</title>
        <authorList>
            <person name="Reynolds N.K."/>
            <person name="Stajich J.E."/>
            <person name="Barry K."/>
            <person name="Grigoriev I.V."/>
            <person name="Crous P."/>
            <person name="Smith M.E."/>
        </authorList>
    </citation>
    <scope>NUCLEOTIDE SEQUENCE</scope>
    <source>
        <strain evidence="12">RSA 861</strain>
    </source>
</reference>
<dbReference type="EC" id="3.4.24.70" evidence="8"/>
<dbReference type="InterPro" id="IPR045090">
    <property type="entry name" value="Pept_M3A_M3B"/>
</dbReference>
<sequence length="756" mass="84480">MAARAYASSPPAHEPLVTAEEIRANPLLDISADFPNFASFRTEDVVPALELITKRVQETFAARELHLTPTWEGTFGQTDDLDEQLAHINDLVHHLHSVKNTPELRAAVEKVQPMCVATNLRLEQSKPLYEALRMLRDDPDRYNALDPVRQRVLRRQLNSMEQNGVALTPGTPEHTQFITRIQKLSQLKTRFANNALDATKAYARIVMDKQQLAGCSNDLLAQMAAGARKHGHSEATAESGPWAVTLDHPTYGPFMMTCLDRALRQEVYRANVTRATSGEGDNTVLIPQILALRRDHAEALGCKTHTELSLRRKMAPSSAAVEELFEKLYQAARPRAEADLISLNAFARDHLGMAIDAEPLQPWDLSYVSEQYRKHLTQYDEHQISQYLPFPTVLRGMFAVTEELFNVKVEAVTEVPAPIAVVGDTIPGAVPLKPTTWDPEVQLFRVSDARDGQTLAYFYGDFYSRPEEKNGGAWMNVCRSRRASPDGKGPVRLPIAYLICNQTPPQGNGQVPLMKFRDVETLFHEFGHCLQHMLTTVDVPQASGINGIEWDFVEVASQFMENFCNEPGWLARVAVHHETGEPMPAAMVDFLRQGRTFLSGLATLRQLRLGMTDWALHDTYDPRDSANNGETAFDVELRVAERTSVLPPDPGNKFLATFSHIFASAYDAGYYSYKWSEVYSADAYSVINGGTVKAPEVAQTGEVDSRKEMCQRYRDTVLSFGGGTDPREVWTRFSGRPVADIEPLIHQCGLKEEAAL</sequence>
<comment type="caution">
    <text evidence="12">The sequence shown here is derived from an EMBL/GenBank/DDBJ whole genome shotgun (WGS) entry which is preliminary data.</text>
</comment>
<feature type="domain" description="Oligopeptidase A N-terminal" evidence="11">
    <location>
        <begin position="53"/>
        <end position="168"/>
    </location>
</feature>
<evidence type="ECO:0000313" key="13">
    <source>
        <dbReference type="Proteomes" id="UP001150569"/>
    </source>
</evidence>